<evidence type="ECO:0000256" key="10">
    <source>
        <dbReference type="ARBA" id="ARBA00025157"/>
    </source>
</evidence>
<evidence type="ECO:0000256" key="2">
    <source>
        <dbReference type="ARBA" id="ARBA00005417"/>
    </source>
</evidence>
<evidence type="ECO:0000259" key="11">
    <source>
        <dbReference type="PROSITE" id="PS50893"/>
    </source>
</evidence>
<evidence type="ECO:0000256" key="5">
    <source>
        <dbReference type="ARBA" id="ARBA00022737"/>
    </source>
</evidence>
<feature type="domain" description="ABC transporter" evidence="11">
    <location>
        <begin position="2"/>
        <end position="240"/>
    </location>
</feature>
<gene>
    <name evidence="12" type="ORF">HMPREF9211_0846</name>
</gene>
<evidence type="ECO:0000313" key="13">
    <source>
        <dbReference type="Proteomes" id="UP000003648"/>
    </source>
</evidence>
<keyword evidence="6" id="KW-0547">Nucleotide-binding</keyword>
<keyword evidence="5" id="KW-0677">Repeat</keyword>
<evidence type="ECO:0000256" key="1">
    <source>
        <dbReference type="ARBA" id="ARBA00004202"/>
    </source>
</evidence>
<dbReference type="InterPro" id="IPR050095">
    <property type="entry name" value="ECF_ABC_transporter_ATP-bd"/>
</dbReference>
<dbReference type="SMART" id="SM00382">
    <property type="entry name" value="AAA"/>
    <property type="match status" value="2"/>
</dbReference>
<dbReference type="Proteomes" id="UP000003648">
    <property type="component" value="Unassembled WGS sequence"/>
</dbReference>
<keyword evidence="7 12" id="KW-0067">ATP-binding</keyword>
<dbReference type="PROSITE" id="PS00211">
    <property type="entry name" value="ABC_TRANSPORTER_1"/>
    <property type="match status" value="1"/>
</dbReference>
<keyword evidence="3" id="KW-0813">Transport</keyword>
<dbReference type="InterPro" id="IPR017871">
    <property type="entry name" value="ABC_transporter-like_CS"/>
</dbReference>
<dbReference type="InterPro" id="IPR003593">
    <property type="entry name" value="AAA+_ATPase"/>
</dbReference>
<keyword evidence="9" id="KW-0472">Membrane</keyword>
<proteinExistence type="inferred from homology"/>
<evidence type="ECO:0000256" key="9">
    <source>
        <dbReference type="ARBA" id="ARBA00023136"/>
    </source>
</evidence>
<evidence type="ECO:0000313" key="12">
    <source>
        <dbReference type="EMBL" id="EFO70282.1"/>
    </source>
</evidence>
<dbReference type="GO" id="GO:0042626">
    <property type="term" value="F:ATPase-coupled transmembrane transporter activity"/>
    <property type="evidence" value="ECO:0007669"/>
    <property type="project" value="TreeGrafter"/>
</dbReference>
<organism evidence="12 13">
    <name type="scientific">Lactobacillus iners LactinV 01V1-a</name>
    <dbReference type="NCBI Taxonomy" id="879297"/>
    <lineage>
        <taxon>Bacteria</taxon>
        <taxon>Bacillati</taxon>
        <taxon>Bacillota</taxon>
        <taxon>Bacilli</taxon>
        <taxon>Lactobacillales</taxon>
        <taxon>Lactobacillaceae</taxon>
        <taxon>Lactobacillus</taxon>
    </lineage>
</organism>
<name>E1NUI1_9LACO</name>
<comment type="subcellular location">
    <subcellularLocation>
        <location evidence="1">Cell membrane</location>
        <topology evidence="1">Peripheral membrane protein</topology>
    </subcellularLocation>
</comment>
<dbReference type="PANTHER" id="PTHR43553">
    <property type="entry name" value="HEAVY METAL TRANSPORTER"/>
    <property type="match status" value="1"/>
</dbReference>
<evidence type="ECO:0000256" key="8">
    <source>
        <dbReference type="ARBA" id="ARBA00022967"/>
    </source>
</evidence>
<dbReference type="GO" id="GO:0005524">
    <property type="term" value="F:ATP binding"/>
    <property type="evidence" value="ECO:0007669"/>
    <property type="project" value="UniProtKB-KW"/>
</dbReference>
<dbReference type="InterPro" id="IPR015856">
    <property type="entry name" value="ABC_transpr_CbiO/EcfA_su"/>
</dbReference>
<dbReference type="GO" id="GO:0043190">
    <property type="term" value="C:ATP-binding cassette (ABC) transporter complex"/>
    <property type="evidence" value="ECO:0007669"/>
    <property type="project" value="TreeGrafter"/>
</dbReference>
<dbReference type="EMBL" id="AEHQ01000076">
    <property type="protein sequence ID" value="EFO70282.1"/>
    <property type="molecule type" value="Genomic_DNA"/>
</dbReference>
<evidence type="ECO:0000256" key="3">
    <source>
        <dbReference type="ARBA" id="ARBA00022448"/>
    </source>
</evidence>
<protein>
    <submittedName>
        <fullName evidence="12">ABC transporter, ATP-binding protein</fullName>
    </submittedName>
</protein>
<dbReference type="GO" id="GO:0016887">
    <property type="term" value="F:ATP hydrolysis activity"/>
    <property type="evidence" value="ECO:0007669"/>
    <property type="project" value="InterPro"/>
</dbReference>
<dbReference type="InterPro" id="IPR003439">
    <property type="entry name" value="ABC_transporter-like_ATP-bd"/>
</dbReference>
<keyword evidence="4" id="KW-1003">Cell membrane</keyword>
<dbReference type="CDD" id="cd03225">
    <property type="entry name" value="ABC_cobalt_CbiO_domain1"/>
    <property type="match status" value="1"/>
</dbReference>
<dbReference type="AlphaFoldDB" id="E1NUI1"/>
<evidence type="ECO:0000256" key="6">
    <source>
        <dbReference type="ARBA" id="ARBA00022741"/>
    </source>
</evidence>
<dbReference type="Gene3D" id="3.40.50.300">
    <property type="entry name" value="P-loop containing nucleotide triphosphate hydrolases"/>
    <property type="match status" value="2"/>
</dbReference>
<comment type="similarity">
    <text evidence="2">Belongs to the ABC transporter superfamily.</text>
</comment>
<evidence type="ECO:0000256" key="7">
    <source>
        <dbReference type="ARBA" id="ARBA00022840"/>
    </source>
</evidence>
<dbReference type="InterPro" id="IPR027417">
    <property type="entry name" value="P-loop_NTPase"/>
</dbReference>
<dbReference type="SUPFAM" id="SSF52540">
    <property type="entry name" value="P-loop containing nucleoside triphosphate hydrolases"/>
    <property type="match status" value="2"/>
</dbReference>
<comment type="caution">
    <text evidence="12">The sequence shown here is derived from an EMBL/GenBank/DDBJ whole genome shotgun (WGS) entry which is preliminary data.</text>
</comment>
<keyword evidence="8" id="KW-1278">Translocase</keyword>
<accession>E1NUI1</accession>
<dbReference type="PROSITE" id="PS50893">
    <property type="entry name" value="ABC_TRANSPORTER_2"/>
    <property type="match status" value="2"/>
</dbReference>
<dbReference type="PANTHER" id="PTHR43553:SF23">
    <property type="entry name" value="ABC TRANSPORTER ATP-BINDING COMPONENT"/>
    <property type="match status" value="1"/>
</dbReference>
<comment type="function">
    <text evidence="10">Probably part of an ABC transporter complex. Responsible for energy coupling to the transport system.</text>
</comment>
<reference evidence="12 13" key="1">
    <citation type="submission" date="2010-09" db="EMBL/GenBank/DDBJ databases">
        <authorList>
            <person name="Durkin A.S."/>
            <person name="Madupu R."/>
            <person name="Torralba M."/>
            <person name="Gillis M."/>
            <person name="Methe B."/>
            <person name="Sutton G."/>
            <person name="Nelson K.E."/>
        </authorList>
    </citation>
    <scope>NUCLEOTIDE SEQUENCE [LARGE SCALE GENOMIC DNA]</scope>
    <source>
        <strain evidence="12 13">LactinV 01V1-a</strain>
    </source>
</reference>
<evidence type="ECO:0000256" key="4">
    <source>
        <dbReference type="ARBA" id="ARBA00022475"/>
    </source>
</evidence>
<feature type="domain" description="ABC transporter" evidence="11">
    <location>
        <begin position="259"/>
        <end position="459"/>
    </location>
</feature>
<sequence length="459" mass="51412">MLMIRNAYLSYPDRKIVLKNLNLTIKTGECVVLTGISGSGKSSILNLINGLATRYDNCKIGGEVLFQHHDIVKLELYQIAQLIASVFQNPKTSFFNVNTTMELLFFLENNGVSRQEMQKRLSDLLNLFPIANLLNRNIFELSGGERQILSIATAYISGVQCVLLDEPSANLDSKYIKIVAKMLAILKKRGVTLLVAEHRLYYLMDVADRVLVVANGTISQEYSISKFKQLSEKQLYAMGLRTRQEVQLKSFSPMTSGEFYIKSLYKKLIHHQVLKIRDLSLKKGNIYGIVGLNGSGKTSLIKALLGVDKKCQVAIYLDDKLLSTRQRIKLSSWVMQDVNNQLFTDSVMAEIKLGTGNISADKVNQVIKKLKLSSLLDRHPLSLSVGQKQRVAIASTILSQKTLLYFDEPTSGMDYLNMIAISKLLRDSSTNNNIIIIVSHDVEFLNQTVDHVIKLSSNG</sequence>
<dbReference type="Pfam" id="PF00005">
    <property type="entry name" value="ABC_tran"/>
    <property type="match status" value="2"/>
</dbReference>